<reference evidence="1 2" key="1">
    <citation type="journal article" date="2019" name="Environ. Microbiol.">
        <title>At the nexus of three kingdoms: the genome of the mycorrhizal fungus Gigaspora margarita provides insights into plant, endobacterial and fungal interactions.</title>
        <authorList>
            <person name="Venice F."/>
            <person name="Ghignone S."/>
            <person name="Salvioli di Fossalunga A."/>
            <person name="Amselem J."/>
            <person name="Novero M."/>
            <person name="Xianan X."/>
            <person name="Sedzielewska Toro K."/>
            <person name="Morin E."/>
            <person name="Lipzen A."/>
            <person name="Grigoriev I.V."/>
            <person name="Henrissat B."/>
            <person name="Martin F.M."/>
            <person name="Bonfante P."/>
        </authorList>
    </citation>
    <scope>NUCLEOTIDE SEQUENCE [LARGE SCALE GENOMIC DNA]</scope>
    <source>
        <strain evidence="1 2">BEG34</strain>
    </source>
</reference>
<evidence type="ECO:0000313" key="2">
    <source>
        <dbReference type="Proteomes" id="UP000439903"/>
    </source>
</evidence>
<organism evidence="1 2">
    <name type="scientific">Gigaspora margarita</name>
    <dbReference type="NCBI Taxonomy" id="4874"/>
    <lineage>
        <taxon>Eukaryota</taxon>
        <taxon>Fungi</taxon>
        <taxon>Fungi incertae sedis</taxon>
        <taxon>Mucoromycota</taxon>
        <taxon>Glomeromycotina</taxon>
        <taxon>Glomeromycetes</taxon>
        <taxon>Diversisporales</taxon>
        <taxon>Gigasporaceae</taxon>
        <taxon>Gigaspora</taxon>
    </lineage>
</organism>
<gene>
    <name evidence="1" type="ORF">F8M41_015141</name>
</gene>
<dbReference type="OrthoDB" id="2364940at2759"/>
<name>A0A8H3WWU2_GIGMA</name>
<proteinExistence type="predicted"/>
<protein>
    <submittedName>
        <fullName evidence="1">Uncharacterized protein</fullName>
    </submittedName>
</protein>
<evidence type="ECO:0000313" key="1">
    <source>
        <dbReference type="EMBL" id="KAF0353646.1"/>
    </source>
</evidence>
<dbReference type="EMBL" id="WTPW01003122">
    <property type="protein sequence ID" value="KAF0353646.1"/>
    <property type="molecule type" value="Genomic_DNA"/>
</dbReference>
<sequence>MPATVTALCYITDFRKSSKKYPNITVVDAMGITRSRGTKSELVVNLVGFYREDTAQDLKLSEFKTGDVVLATGRFRVEGDNNQSHPILKIVLNEVVCLKIDPKDFPIFPINISMTATVQQVPTTMGDYVHINVKVEDHLDQEYVSMQMSCNHLKSVNNMKSATSNLKENTMLYLDGEFMIDNERTNLVYLRRITLLSDYQKQNTVSKASTRFPWDSDGSNHIIPANNTTQTIAKWIKGSGRHKPY</sequence>
<keyword evidence="2" id="KW-1185">Reference proteome</keyword>
<dbReference type="Proteomes" id="UP000439903">
    <property type="component" value="Unassembled WGS sequence"/>
</dbReference>
<dbReference type="AlphaFoldDB" id="A0A8H3WWU2"/>
<comment type="caution">
    <text evidence="1">The sequence shown here is derived from an EMBL/GenBank/DDBJ whole genome shotgun (WGS) entry which is preliminary data.</text>
</comment>
<accession>A0A8H3WWU2</accession>